<reference evidence="1 2" key="1">
    <citation type="submission" date="2015-02" db="EMBL/GenBank/DDBJ databases">
        <title>Draft genome sequences of ten Microbacterium spp. with emphasis on heavy metal contaminated environments.</title>
        <authorList>
            <person name="Corretto E."/>
        </authorList>
    </citation>
    <scope>NUCLEOTIDE SEQUENCE [LARGE SCALE GENOMIC DNA]</scope>
    <source>
        <strain evidence="1 2">BEL163</strain>
    </source>
</reference>
<sequence>MRSAVEGLRIEGRLAPPSIAEYTLSSFEHIVGRSQ</sequence>
<dbReference type="AlphaFoldDB" id="A0A0F0KRH7"/>
<gene>
    <name evidence="1" type="ORF">RN51_01564</name>
</gene>
<name>A0A0F0KRH7_9MICO</name>
<dbReference type="EMBL" id="JYIV01000023">
    <property type="protein sequence ID" value="KJL23478.1"/>
    <property type="molecule type" value="Genomic_DNA"/>
</dbReference>
<proteinExistence type="predicted"/>
<evidence type="ECO:0000313" key="1">
    <source>
        <dbReference type="EMBL" id="KJL23478.1"/>
    </source>
</evidence>
<dbReference type="Proteomes" id="UP000033725">
    <property type="component" value="Unassembled WGS sequence"/>
</dbReference>
<organism evidence="1 2">
    <name type="scientific">Microbacterium oxydans</name>
    <dbReference type="NCBI Taxonomy" id="82380"/>
    <lineage>
        <taxon>Bacteria</taxon>
        <taxon>Bacillati</taxon>
        <taxon>Actinomycetota</taxon>
        <taxon>Actinomycetes</taxon>
        <taxon>Micrococcales</taxon>
        <taxon>Microbacteriaceae</taxon>
        <taxon>Microbacterium</taxon>
    </lineage>
</organism>
<comment type="caution">
    <text evidence="1">The sequence shown here is derived from an EMBL/GenBank/DDBJ whole genome shotgun (WGS) entry which is preliminary data.</text>
</comment>
<evidence type="ECO:0000313" key="2">
    <source>
        <dbReference type="Proteomes" id="UP000033725"/>
    </source>
</evidence>
<accession>A0A0F0KRH7</accession>
<protein>
    <submittedName>
        <fullName evidence="1">Uncharacterized protein</fullName>
    </submittedName>
</protein>